<comment type="caution">
    <text evidence="2">The sequence shown here is derived from an EMBL/GenBank/DDBJ whole genome shotgun (WGS) entry which is preliminary data.</text>
</comment>
<accession>G5HB09</accession>
<evidence type="ECO:0000256" key="1">
    <source>
        <dbReference type="SAM" id="SignalP"/>
    </source>
</evidence>
<gene>
    <name evidence="2" type="ORF">HMPREF9450_01824</name>
</gene>
<sequence length="165" mass="17911">MKIKSVVAIVCIWMCGTLSLSAAKPSAAERQQAAATMKALAESRDYTVRIAQAFPLKGASVATPLAILRINGNEAYSTLPYWGGGYNTFGNSDGMRFTGIVSDYTVTIDKKNKVQVAFKATANTGRIYQFKMEIFYNGSTFISALCSSMDPMRYDGKIGPSDKTE</sequence>
<dbReference type="EMBL" id="ADLD01000013">
    <property type="protein sequence ID" value="EHB91775.1"/>
    <property type="molecule type" value="Genomic_DNA"/>
</dbReference>
<keyword evidence="1" id="KW-0732">Signal</keyword>
<dbReference type="eggNOG" id="ENOG50330M9">
    <property type="taxonomic scope" value="Bacteria"/>
</dbReference>
<dbReference type="Gene3D" id="2.40.128.410">
    <property type="match status" value="1"/>
</dbReference>
<dbReference type="Proteomes" id="UP000006008">
    <property type="component" value="Unassembled WGS sequence"/>
</dbReference>
<name>G5HB09_9BACT</name>
<evidence type="ECO:0000313" key="3">
    <source>
        <dbReference type="Proteomes" id="UP000006008"/>
    </source>
</evidence>
<dbReference type="RefSeq" id="WP_009134630.1">
    <property type="nucleotide sequence ID" value="NZ_CP102250.1"/>
</dbReference>
<dbReference type="AlphaFoldDB" id="G5HB09"/>
<dbReference type="InterPro" id="IPR025347">
    <property type="entry name" value="DUF4251"/>
</dbReference>
<protein>
    <recommendedName>
        <fullName evidence="4">DUF4251 domain-containing protein</fullName>
    </recommendedName>
</protein>
<dbReference type="HOGENOM" id="CLU_1575200_0_0_10"/>
<feature type="signal peptide" evidence="1">
    <location>
        <begin position="1"/>
        <end position="22"/>
    </location>
</feature>
<dbReference type="STRING" id="742725.HMPREF9450_01824"/>
<evidence type="ECO:0008006" key="4">
    <source>
        <dbReference type="Google" id="ProtNLM"/>
    </source>
</evidence>
<dbReference type="PATRIC" id="fig|742725.3.peg.1919"/>
<keyword evidence="3" id="KW-1185">Reference proteome</keyword>
<proteinExistence type="predicted"/>
<feature type="chain" id="PRO_5003478010" description="DUF4251 domain-containing protein" evidence="1">
    <location>
        <begin position="23"/>
        <end position="165"/>
    </location>
</feature>
<reference evidence="2 3" key="1">
    <citation type="submission" date="2011-08" db="EMBL/GenBank/DDBJ databases">
        <title>The Genome Sequence of Alistipes indistinctus YIT 12060.</title>
        <authorList>
            <consortium name="The Broad Institute Genome Sequencing Platform"/>
            <person name="Earl A."/>
            <person name="Ward D."/>
            <person name="Feldgarden M."/>
            <person name="Gevers D."/>
            <person name="Morotomi M."/>
            <person name="Young S.K."/>
            <person name="Zeng Q."/>
            <person name="Gargeya S."/>
            <person name="Fitzgerald M."/>
            <person name="Haas B."/>
            <person name="Abouelleil A."/>
            <person name="Alvarado L."/>
            <person name="Arachchi H.M."/>
            <person name="Berlin A."/>
            <person name="Brown A."/>
            <person name="Chapman S.B."/>
            <person name="Chen Z."/>
            <person name="Dunbar C."/>
            <person name="Freedman E."/>
            <person name="Gearin G."/>
            <person name="Gellesch M."/>
            <person name="Goldberg J."/>
            <person name="Griggs A."/>
            <person name="Gujja S."/>
            <person name="Heiman D."/>
            <person name="Howarth C."/>
            <person name="Larson L."/>
            <person name="Lui A."/>
            <person name="MacDonald P.J.P."/>
            <person name="Montmayeur A."/>
            <person name="Murphy C."/>
            <person name="Neiman D."/>
            <person name="Pearson M."/>
            <person name="Priest M."/>
            <person name="Roberts A."/>
            <person name="Saif S."/>
            <person name="Shea T."/>
            <person name="Shenoy N."/>
            <person name="Sisk P."/>
            <person name="Stolte C."/>
            <person name="Sykes S."/>
            <person name="Wortman J."/>
            <person name="Nusbaum C."/>
            <person name="Birren B."/>
        </authorList>
    </citation>
    <scope>NUCLEOTIDE SEQUENCE [LARGE SCALE GENOMIC DNA]</scope>
    <source>
        <strain evidence="2 3">YIT 12060</strain>
    </source>
</reference>
<evidence type="ECO:0000313" key="2">
    <source>
        <dbReference type="EMBL" id="EHB91775.1"/>
    </source>
</evidence>
<dbReference type="GeneID" id="92815150"/>
<organism evidence="2 3">
    <name type="scientific">Alistipes indistinctus YIT 12060</name>
    <dbReference type="NCBI Taxonomy" id="742725"/>
    <lineage>
        <taxon>Bacteria</taxon>
        <taxon>Pseudomonadati</taxon>
        <taxon>Bacteroidota</taxon>
        <taxon>Bacteroidia</taxon>
        <taxon>Bacteroidales</taxon>
        <taxon>Rikenellaceae</taxon>
        <taxon>Alistipes</taxon>
    </lineage>
</organism>
<dbReference type="Pfam" id="PF14059">
    <property type="entry name" value="DUF4251"/>
    <property type="match status" value="1"/>
</dbReference>